<organism evidence="15 16">
    <name type="scientific">Phytohabitans kaempferiae</name>
    <dbReference type="NCBI Taxonomy" id="1620943"/>
    <lineage>
        <taxon>Bacteria</taxon>
        <taxon>Bacillati</taxon>
        <taxon>Actinomycetota</taxon>
        <taxon>Actinomycetes</taxon>
        <taxon>Micromonosporales</taxon>
        <taxon>Micromonosporaceae</taxon>
    </lineage>
</organism>
<keyword evidence="9 12" id="KW-1133">Transmembrane helix</keyword>
<comment type="caution">
    <text evidence="15">The sequence shown here is derived from an EMBL/GenBank/DDBJ whole genome shotgun (WGS) entry which is preliminary data.</text>
</comment>
<dbReference type="InterPro" id="IPR036097">
    <property type="entry name" value="HisK_dim/P_sf"/>
</dbReference>
<keyword evidence="16" id="KW-1185">Reference proteome</keyword>
<keyword evidence="8 15" id="KW-0418">Kinase</keyword>
<evidence type="ECO:0000256" key="12">
    <source>
        <dbReference type="SAM" id="Phobius"/>
    </source>
</evidence>
<feature type="domain" description="HAMP" evidence="14">
    <location>
        <begin position="101"/>
        <end position="159"/>
    </location>
</feature>
<keyword evidence="11 12" id="KW-0472">Membrane</keyword>
<dbReference type="CDD" id="cd00075">
    <property type="entry name" value="HATPase"/>
    <property type="match status" value="1"/>
</dbReference>
<dbReference type="GO" id="GO:0016301">
    <property type="term" value="F:kinase activity"/>
    <property type="evidence" value="ECO:0007669"/>
    <property type="project" value="UniProtKB-KW"/>
</dbReference>
<keyword evidence="6" id="KW-0808">Transferase</keyword>
<dbReference type="SUPFAM" id="SSF47384">
    <property type="entry name" value="Homodimeric domain of signal transducing histidine kinase"/>
    <property type="match status" value="1"/>
</dbReference>
<feature type="transmembrane region" description="Helical" evidence="12">
    <location>
        <begin position="12"/>
        <end position="33"/>
    </location>
</feature>
<dbReference type="Gene3D" id="6.10.340.10">
    <property type="match status" value="1"/>
</dbReference>
<dbReference type="InterPro" id="IPR003660">
    <property type="entry name" value="HAMP_dom"/>
</dbReference>
<dbReference type="PRINTS" id="PR00344">
    <property type="entry name" value="BCTRLSENSOR"/>
</dbReference>
<dbReference type="Pfam" id="PF02518">
    <property type="entry name" value="HATPase_c"/>
    <property type="match status" value="1"/>
</dbReference>
<name>A0ABV6M4I8_9ACTN</name>
<evidence type="ECO:0000256" key="1">
    <source>
        <dbReference type="ARBA" id="ARBA00000085"/>
    </source>
</evidence>
<dbReference type="Proteomes" id="UP001589867">
    <property type="component" value="Unassembled WGS sequence"/>
</dbReference>
<evidence type="ECO:0000313" key="15">
    <source>
        <dbReference type="EMBL" id="MFC0529434.1"/>
    </source>
</evidence>
<feature type="transmembrane region" description="Helical" evidence="12">
    <location>
        <begin position="78"/>
        <end position="100"/>
    </location>
</feature>
<dbReference type="InterPro" id="IPR003594">
    <property type="entry name" value="HATPase_dom"/>
</dbReference>
<dbReference type="RefSeq" id="WP_377252184.1">
    <property type="nucleotide sequence ID" value="NZ_JBHLUH010000035.1"/>
</dbReference>
<evidence type="ECO:0000256" key="5">
    <source>
        <dbReference type="ARBA" id="ARBA00022553"/>
    </source>
</evidence>
<keyword evidence="10" id="KW-0902">Two-component regulatory system</keyword>
<dbReference type="SMART" id="SM00388">
    <property type="entry name" value="HisKA"/>
    <property type="match status" value="1"/>
</dbReference>
<dbReference type="PANTHER" id="PTHR45436">
    <property type="entry name" value="SENSOR HISTIDINE KINASE YKOH"/>
    <property type="match status" value="1"/>
</dbReference>
<evidence type="ECO:0000256" key="10">
    <source>
        <dbReference type="ARBA" id="ARBA00023012"/>
    </source>
</evidence>
<dbReference type="Gene3D" id="1.10.287.130">
    <property type="match status" value="1"/>
</dbReference>
<dbReference type="InterPro" id="IPR004358">
    <property type="entry name" value="Sig_transdc_His_kin-like_C"/>
</dbReference>
<dbReference type="SMART" id="SM00387">
    <property type="entry name" value="HATPase_c"/>
    <property type="match status" value="1"/>
</dbReference>
<evidence type="ECO:0000256" key="8">
    <source>
        <dbReference type="ARBA" id="ARBA00022777"/>
    </source>
</evidence>
<evidence type="ECO:0000256" key="11">
    <source>
        <dbReference type="ARBA" id="ARBA00023136"/>
    </source>
</evidence>
<dbReference type="CDD" id="cd00082">
    <property type="entry name" value="HisKA"/>
    <property type="match status" value="1"/>
</dbReference>
<feature type="domain" description="Histidine kinase" evidence="13">
    <location>
        <begin position="167"/>
        <end position="382"/>
    </location>
</feature>
<evidence type="ECO:0000256" key="4">
    <source>
        <dbReference type="ARBA" id="ARBA00012438"/>
    </source>
</evidence>
<dbReference type="InterPro" id="IPR050428">
    <property type="entry name" value="TCS_sensor_his_kinase"/>
</dbReference>
<dbReference type="InterPro" id="IPR036890">
    <property type="entry name" value="HATPase_C_sf"/>
</dbReference>
<evidence type="ECO:0000259" key="14">
    <source>
        <dbReference type="PROSITE" id="PS50885"/>
    </source>
</evidence>
<evidence type="ECO:0000256" key="2">
    <source>
        <dbReference type="ARBA" id="ARBA00004141"/>
    </source>
</evidence>
<dbReference type="Pfam" id="PF00672">
    <property type="entry name" value="HAMP"/>
    <property type="match status" value="1"/>
</dbReference>
<dbReference type="EMBL" id="JBHLUH010000035">
    <property type="protein sequence ID" value="MFC0529434.1"/>
    <property type="molecule type" value="Genomic_DNA"/>
</dbReference>
<dbReference type="SUPFAM" id="SSF55874">
    <property type="entry name" value="ATPase domain of HSP90 chaperone/DNA topoisomerase II/histidine kinase"/>
    <property type="match status" value="1"/>
</dbReference>
<dbReference type="InterPro" id="IPR003661">
    <property type="entry name" value="HisK_dim/P_dom"/>
</dbReference>
<keyword evidence="5" id="KW-0597">Phosphoprotein</keyword>
<dbReference type="Gene3D" id="3.30.565.10">
    <property type="entry name" value="Histidine kinase-like ATPase, C-terminal domain"/>
    <property type="match status" value="1"/>
</dbReference>
<keyword evidence="7 12" id="KW-0812">Transmembrane</keyword>
<reference evidence="15 16" key="1">
    <citation type="submission" date="2024-09" db="EMBL/GenBank/DDBJ databases">
        <authorList>
            <person name="Sun Q."/>
            <person name="Mori K."/>
        </authorList>
    </citation>
    <scope>NUCLEOTIDE SEQUENCE [LARGE SCALE GENOMIC DNA]</scope>
    <source>
        <strain evidence="15 16">TBRC 3947</strain>
    </source>
</reference>
<dbReference type="PROSITE" id="PS50885">
    <property type="entry name" value="HAMP"/>
    <property type="match status" value="1"/>
</dbReference>
<evidence type="ECO:0000256" key="9">
    <source>
        <dbReference type="ARBA" id="ARBA00022989"/>
    </source>
</evidence>
<evidence type="ECO:0000256" key="7">
    <source>
        <dbReference type="ARBA" id="ARBA00022692"/>
    </source>
</evidence>
<dbReference type="SUPFAM" id="SSF158472">
    <property type="entry name" value="HAMP domain-like"/>
    <property type="match status" value="1"/>
</dbReference>
<dbReference type="PANTHER" id="PTHR45436:SF15">
    <property type="entry name" value="SENSOR HISTIDINE KINASE CUSS"/>
    <property type="match status" value="1"/>
</dbReference>
<evidence type="ECO:0000313" key="16">
    <source>
        <dbReference type="Proteomes" id="UP001589867"/>
    </source>
</evidence>
<proteinExistence type="predicted"/>
<evidence type="ECO:0000256" key="3">
    <source>
        <dbReference type="ARBA" id="ARBA00004236"/>
    </source>
</evidence>
<sequence>MNRLTIRARLTVLYGGLLFAAGAVLVAVTYVLVGQRLPTTMKLLTRTGTRDQPMPEVDQFYTAELPARMRDAALDGMLTTSVVALVLVTTVAVAFGWLLAGRALQPLHRITETAHRIAAAPAADRGLHERIALAGPRDEIKELADTFDTMLERLDRSFDGQRRFVANASHELRTPLTLSRAVLEYAAHRDQLTPEVRELTELLLDINLRHERLINGLLLLARTDNEMIDSTPVDLADIVAHTVSHLSPEAEEAGVSVGGEPAAAPTLGDPVLLERLVQNLVENGIRHNTGAGGWVRVACRTVPEGLVEVTVTNSGPVVPRYEIPGLFEPFRRYGAERVDRDRGAGLGLSIVRSVARAHGGEVTAAPRDGGGLLVRVTLPRLNEPAVA</sequence>
<dbReference type="PROSITE" id="PS50109">
    <property type="entry name" value="HIS_KIN"/>
    <property type="match status" value="1"/>
</dbReference>
<comment type="catalytic activity">
    <reaction evidence="1">
        <text>ATP + protein L-histidine = ADP + protein N-phospho-L-histidine.</text>
        <dbReference type="EC" id="2.7.13.3"/>
    </reaction>
</comment>
<evidence type="ECO:0000256" key="6">
    <source>
        <dbReference type="ARBA" id="ARBA00022679"/>
    </source>
</evidence>
<dbReference type="CDD" id="cd06225">
    <property type="entry name" value="HAMP"/>
    <property type="match status" value="1"/>
</dbReference>
<gene>
    <name evidence="15" type="ORF">ACFFIA_17405</name>
</gene>
<dbReference type="SMART" id="SM00304">
    <property type="entry name" value="HAMP"/>
    <property type="match status" value="1"/>
</dbReference>
<dbReference type="InterPro" id="IPR005467">
    <property type="entry name" value="His_kinase_dom"/>
</dbReference>
<accession>A0ABV6M4I8</accession>
<dbReference type="Pfam" id="PF00512">
    <property type="entry name" value="HisKA"/>
    <property type="match status" value="1"/>
</dbReference>
<protein>
    <recommendedName>
        <fullName evidence="4">histidine kinase</fullName>
        <ecNumber evidence="4">2.7.13.3</ecNumber>
    </recommendedName>
</protein>
<evidence type="ECO:0000259" key="13">
    <source>
        <dbReference type="PROSITE" id="PS50109"/>
    </source>
</evidence>
<dbReference type="EC" id="2.7.13.3" evidence="4"/>
<comment type="subcellular location">
    <subcellularLocation>
        <location evidence="3">Cell membrane</location>
    </subcellularLocation>
    <subcellularLocation>
        <location evidence="2">Membrane</location>
        <topology evidence="2">Multi-pass membrane protein</topology>
    </subcellularLocation>
</comment>